<accession>A0A9D4PF35</accession>
<proteinExistence type="predicted"/>
<sequence length="335" mass="35877">MDKEVITQPKRAKQPQEESPVGQSPEMSTTDALPSSRRHHGGRPDVLVSSTKGKLSGRHKWLGLLDAEHSQSSPEASAEAAEVAPREPLGRAKVTSGNYGDTSTTLSSRKDRRLTRQASTSPAAPVPSPPRSGVQSPSNSPAYGSGRITAVATPPGVQSPQWFTSQDSRPLSPELTGSPPKITVLVASTARSPKAQPYDGFPGVPLYIGAPEVIVFTPRGSLSGAATPMSRQDDVTDDARQHTSAERSSPIEARCIRPVSLNDPNVSLSTSYSPTGLRRTQHNIFCVFNVSRLGRSNSMTPMDMPLDYCTSTVYWSLAVLASDAVESRVDNFDKE</sequence>
<organism evidence="2 3">
    <name type="scientific">Rhipicephalus sanguineus</name>
    <name type="common">Brown dog tick</name>
    <name type="synonym">Ixodes sanguineus</name>
    <dbReference type="NCBI Taxonomy" id="34632"/>
    <lineage>
        <taxon>Eukaryota</taxon>
        <taxon>Metazoa</taxon>
        <taxon>Ecdysozoa</taxon>
        <taxon>Arthropoda</taxon>
        <taxon>Chelicerata</taxon>
        <taxon>Arachnida</taxon>
        <taxon>Acari</taxon>
        <taxon>Parasitiformes</taxon>
        <taxon>Ixodida</taxon>
        <taxon>Ixodoidea</taxon>
        <taxon>Ixodidae</taxon>
        <taxon>Rhipicephalinae</taxon>
        <taxon>Rhipicephalus</taxon>
        <taxon>Rhipicephalus</taxon>
    </lineage>
</organism>
<feature type="compositionally biased region" description="Polar residues" evidence="1">
    <location>
        <begin position="21"/>
        <end position="33"/>
    </location>
</feature>
<comment type="caution">
    <text evidence="2">The sequence shown here is derived from an EMBL/GenBank/DDBJ whole genome shotgun (WGS) entry which is preliminary data.</text>
</comment>
<dbReference type="EMBL" id="JABSTV010001254">
    <property type="protein sequence ID" value="KAH7939253.1"/>
    <property type="molecule type" value="Genomic_DNA"/>
</dbReference>
<protein>
    <submittedName>
        <fullName evidence="2">Uncharacterized protein</fullName>
    </submittedName>
</protein>
<evidence type="ECO:0000256" key="1">
    <source>
        <dbReference type="SAM" id="MobiDB-lite"/>
    </source>
</evidence>
<feature type="compositionally biased region" description="Polar residues" evidence="1">
    <location>
        <begin position="156"/>
        <end position="169"/>
    </location>
</feature>
<name>A0A9D4PF35_RHISA</name>
<evidence type="ECO:0000313" key="2">
    <source>
        <dbReference type="EMBL" id="KAH7939253.1"/>
    </source>
</evidence>
<feature type="region of interest" description="Disordered" evidence="1">
    <location>
        <begin position="1"/>
        <end position="178"/>
    </location>
</feature>
<gene>
    <name evidence="2" type="ORF">HPB52_009686</name>
</gene>
<feature type="compositionally biased region" description="Basic and acidic residues" evidence="1">
    <location>
        <begin position="231"/>
        <end position="245"/>
    </location>
</feature>
<feature type="compositionally biased region" description="Polar residues" evidence="1">
    <location>
        <begin position="133"/>
        <end position="142"/>
    </location>
</feature>
<keyword evidence="3" id="KW-1185">Reference proteome</keyword>
<dbReference type="AlphaFoldDB" id="A0A9D4PF35"/>
<feature type="compositionally biased region" description="Polar residues" evidence="1">
    <location>
        <begin position="95"/>
        <end position="107"/>
    </location>
</feature>
<reference evidence="2" key="1">
    <citation type="journal article" date="2020" name="Cell">
        <title>Large-Scale Comparative Analyses of Tick Genomes Elucidate Their Genetic Diversity and Vector Capacities.</title>
        <authorList>
            <consortium name="Tick Genome and Microbiome Consortium (TIGMIC)"/>
            <person name="Jia N."/>
            <person name="Wang J."/>
            <person name="Shi W."/>
            <person name="Du L."/>
            <person name="Sun Y."/>
            <person name="Zhan W."/>
            <person name="Jiang J.F."/>
            <person name="Wang Q."/>
            <person name="Zhang B."/>
            <person name="Ji P."/>
            <person name="Bell-Sakyi L."/>
            <person name="Cui X.M."/>
            <person name="Yuan T.T."/>
            <person name="Jiang B.G."/>
            <person name="Yang W.F."/>
            <person name="Lam T.T."/>
            <person name="Chang Q.C."/>
            <person name="Ding S.J."/>
            <person name="Wang X.J."/>
            <person name="Zhu J.G."/>
            <person name="Ruan X.D."/>
            <person name="Zhao L."/>
            <person name="Wei J.T."/>
            <person name="Ye R.Z."/>
            <person name="Que T.C."/>
            <person name="Du C.H."/>
            <person name="Zhou Y.H."/>
            <person name="Cheng J.X."/>
            <person name="Dai P.F."/>
            <person name="Guo W.B."/>
            <person name="Han X.H."/>
            <person name="Huang E.J."/>
            <person name="Li L.F."/>
            <person name="Wei W."/>
            <person name="Gao Y.C."/>
            <person name="Liu J.Z."/>
            <person name="Shao H.Z."/>
            <person name="Wang X."/>
            <person name="Wang C.C."/>
            <person name="Yang T.C."/>
            <person name="Huo Q.B."/>
            <person name="Li W."/>
            <person name="Chen H.Y."/>
            <person name="Chen S.E."/>
            <person name="Zhou L.G."/>
            <person name="Ni X.B."/>
            <person name="Tian J.H."/>
            <person name="Sheng Y."/>
            <person name="Liu T."/>
            <person name="Pan Y.S."/>
            <person name="Xia L.Y."/>
            <person name="Li J."/>
            <person name="Zhao F."/>
            <person name="Cao W.C."/>
        </authorList>
    </citation>
    <scope>NUCLEOTIDE SEQUENCE</scope>
    <source>
        <strain evidence="2">Rsan-2018</strain>
    </source>
</reference>
<reference evidence="2" key="2">
    <citation type="submission" date="2021-09" db="EMBL/GenBank/DDBJ databases">
        <authorList>
            <person name="Jia N."/>
            <person name="Wang J."/>
            <person name="Shi W."/>
            <person name="Du L."/>
            <person name="Sun Y."/>
            <person name="Zhan W."/>
            <person name="Jiang J."/>
            <person name="Wang Q."/>
            <person name="Zhang B."/>
            <person name="Ji P."/>
            <person name="Sakyi L.B."/>
            <person name="Cui X."/>
            <person name="Yuan T."/>
            <person name="Jiang B."/>
            <person name="Yang W."/>
            <person name="Lam T.T.-Y."/>
            <person name="Chang Q."/>
            <person name="Ding S."/>
            <person name="Wang X."/>
            <person name="Zhu J."/>
            <person name="Ruan X."/>
            <person name="Zhao L."/>
            <person name="Wei J."/>
            <person name="Que T."/>
            <person name="Du C."/>
            <person name="Cheng J."/>
            <person name="Dai P."/>
            <person name="Han X."/>
            <person name="Huang E."/>
            <person name="Gao Y."/>
            <person name="Liu J."/>
            <person name="Shao H."/>
            <person name="Ye R."/>
            <person name="Li L."/>
            <person name="Wei W."/>
            <person name="Wang X."/>
            <person name="Wang C."/>
            <person name="Huo Q."/>
            <person name="Li W."/>
            <person name="Guo W."/>
            <person name="Chen H."/>
            <person name="Chen S."/>
            <person name="Zhou L."/>
            <person name="Zhou L."/>
            <person name="Ni X."/>
            <person name="Tian J."/>
            <person name="Zhou Y."/>
            <person name="Sheng Y."/>
            <person name="Liu T."/>
            <person name="Pan Y."/>
            <person name="Xia L."/>
            <person name="Li J."/>
            <person name="Zhao F."/>
            <person name="Cao W."/>
        </authorList>
    </citation>
    <scope>NUCLEOTIDE SEQUENCE</scope>
    <source>
        <strain evidence="2">Rsan-2018</strain>
        <tissue evidence="2">Larvae</tissue>
    </source>
</reference>
<feature type="region of interest" description="Disordered" evidence="1">
    <location>
        <begin position="224"/>
        <end position="250"/>
    </location>
</feature>
<evidence type="ECO:0000313" key="3">
    <source>
        <dbReference type="Proteomes" id="UP000821837"/>
    </source>
</evidence>
<feature type="compositionally biased region" description="Low complexity" evidence="1">
    <location>
        <begin position="70"/>
        <end position="83"/>
    </location>
</feature>
<dbReference type="Proteomes" id="UP000821837">
    <property type="component" value="Chromosome 8"/>
</dbReference>